<feature type="compositionally biased region" description="Basic and acidic residues" evidence="6">
    <location>
        <begin position="353"/>
        <end position="364"/>
    </location>
</feature>
<dbReference type="GO" id="GO:0015187">
    <property type="term" value="F:glycine transmembrane transporter activity"/>
    <property type="evidence" value="ECO:0007669"/>
    <property type="project" value="TreeGrafter"/>
</dbReference>
<dbReference type="GO" id="GO:0005739">
    <property type="term" value="C:mitochondrion"/>
    <property type="evidence" value="ECO:0007669"/>
    <property type="project" value="TreeGrafter"/>
</dbReference>
<keyword evidence="3 4" id="KW-0472">Membrane</keyword>
<comment type="caution">
    <text evidence="7">The sequence shown here is derived from an EMBL/GenBank/DDBJ whole genome shotgun (WGS) entry which is preliminary data.</text>
</comment>
<dbReference type="OrthoDB" id="44467at2759"/>
<evidence type="ECO:0000313" key="7">
    <source>
        <dbReference type="EMBL" id="KAG5504913.1"/>
    </source>
</evidence>
<dbReference type="InterPro" id="IPR018108">
    <property type="entry name" value="MCP_transmembrane"/>
</dbReference>
<protein>
    <recommendedName>
        <fullName evidence="9">Mitochondrial carrier protein</fullName>
    </recommendedName>
</protein>
<feature type="repeat" description="Solcar" evidence="4">
    <location>
        <begin position="119"/>
        <end position="203"/>
    </location>
</feature>
<dbReference type="GO" id="GO:0016020">
    <property type="term" value="C:membrane"/>
    <property type="evidence" value="ECO:0007669"/>
    <property type="project" value="UniProtKB-SubCell"/>
</dbReference>
<name>A0A836IVV4_9TRYP</name>
<evidence type="ECO:0000256" key="4">
    <source>
        <dbReference type="PROSITE-ProRule" id="PRU00282"/>
    </source>
</evidence>
<feature type="compositionally biased region" description="Low complexity" evidence="6">
    <location>
        <begin position="365"/>
        <end position="380"/>
    </location>
</feature>
<dbReference type="Gene3D" id="1.50.40.10">
    <property type="entry name" value="Mitochondrial carrier domain"/>
    <property type="match status" value="1"/>
</dbReference>
<dbReference type="PROSITE" id="PS50920">
    <property type="entry name" value="SOLCAR"/>
    <property type="match status" value="1"/>
</dbReference>
<gene>
    <name evidence="7" type="ORF">JKF63_04359</name>
</gene>
<dbReference type="PANTHER" id="PTHR46181">
    <property type="entry name" value="MITOCHONDRIAL GLYCINE TRANSPORTER"/>
    <property type="match status" value="1"/>
</dbReference>
<dbReference type="GeneID" id="94290422"/>
<dbReference type="EMBL" id="JAFJZO010000022">
    <property type="protein sequence ID" value="KAG5504913.1"/>
    <property type="molecule type" value="Genomic_DNA"/>
</dbReference>
<keyword evidence="5" id="KW-0813">Transport</keyword>
<evidence type="ECO:0000313" key="8">
    <source>
        <dbReference type="Proteomes" id="UP000674318"/>
    </source>
</evidence>
<dbReference type="AlphaFoldDB" id="A0A836IVV4"/>
<evidence type="ECO:0000256" key="6">
    <source>
        <dbReference type="SAM" id="MobiDB-lite"/>
    </source>
</evidence>
<dbReference type="KEGG" id="phet:94290422"/>
<dbReference type="Pfam" id="PF00153">
    <property type="entry name" value="Mito_carr"/>
    <property type="match status" value="1"/>
</dbReference>
<reference evidence="7 8" key="1">
    <citation type="submission" date="2021-02" db="EMBL/GenBank/DDBJ databases">
        <title>Porcisia hertigi Genome sequencing and assembly.</title>
        <authorList>
            <person name="Almutairi H."/>
            <person name="Gatherer D."/>
        </authorList>
    </citation>
    <scope>NUCLEOTIDE SEQUENCE [LARGE SCALE GENOMIC DNA]</scope>
    <source>
        <strain evidence="7 8">C119</strain>
    </source>
</reference>
<evidence type="ECO:0008006" key="9">
    <source>
        <dbReference type="Google" id="ProtNLM"/>
    </source>
</evidence>
<keyword evidence="2 4" id="KW-0812">Transmembrane</keyword>
<dbReference type="PANTHER" id="PTHR46181:SF3">
    <property type="entry name" value="MITOCHONDRIAL GLYCINE TRANSPORTER"/>
    <property type="match status" value="1"/>
</dbReference>
<dbReference type="Proteomes" id="UP000674318">
    <property type="component" value="Unassembled WGS sequence"/>
</dbReference>
<evidence type="ECO:0000256" key="3">
    <source>
        <dbReference type="ARBA" id="ARBA00023136"/>
    </source>
</evidence>
<evidence type="ECO:0000256" key="5">
    <source>
        <dbReference type="RuleBase" id="RU000488"/>
    </source>
</evidence>
<organism evidence="7 8">
    <name type="scientific">Porcisia hertigi</name>
    <dbReference type="NCBI Taxonomy" id="2761500"/>
    <lineage>
        <taxon>Eukaryota</taxon>
        <taxon>Discoba</taxon>
        <taxon>Euglenozoa</taxon>
        <taxon>Kinetoplastea</taxon>
        <taxon>Metakinetoplastina</taxon>
        <taxon>Trypanosomatida</taxon>
        <taxon>Trypanosomatidae</taxon>
        <taxon>Leishmaniinae</taxon>
        <taxon>Porcisia</taxon>
    </lineage>
</organism>
<comment type="subcellular location">
    <subcellularLocation>
        <location evidence="1">Membrane</location>
        <topology evidence="1">Multi-pass membrane protein</topology>
    </subcellularLocation>
</comment>
<dbReference type="RefSeq" id="XP_067757174.1">
    <property type="nucleotide sequence ID" value="XM_067900345.1"/>
</dbReference>
<feature type="region of interest" description="Disordered" evidence="6">
    <location>
        <begin position="353"/>
        <end position="386"/>
    </location>
</feature>
<dbReference type="GO" id="GO:1904983">
    <property type="term" value="P:glycine import into mitochondrion"/>
    <property type="evidence" value="ECO:0007669"/>
    <property type="project" value="TreeGrafter"/>
</dbReference>
<proteinExistence type="inferred from homology"/>
<comment type="similarity">
    <text evidence="5">Belongs to the mitochondrial carrier (TC 2.A.29) family.</text>
</comment>
<evidence type="ECO:0000256" key="1">
    <source>
        <dbReference type="ARBA" id="ARBA00004141"/>
    </source>
</evidence>
<keyword evidence="8" id="KW-1185">Reference proteome</keyword>
<dbReference type="SUPFAM" id="SSF103506">
    <property type="entry name" value="Mitochondrial carrier"/>
    <property type="match status" value="1"/>
</dbReference>
<evidence type="ECO:0000256" key="2">
    <source>
        <dbReference type="ARBA" id="ARBA00022692"/>
    </source>
</evidence>
<sequence length="473" mass="51707">MTGTPGVLTHVVEGVGTHSADVPREQRDEDGFFYAAGPALVSGTTQAILFNPIDRALYVRVKYRRPRFLDRRNFERPFQGFMNAVVYRTLVGSSYIFLQDSMRIAIERLAPAVCQAEASPQVNSVLIGLAAGSLNGFALNALQVVKFRMWNTDDRGVTFLRTAVQMYREGGSSMFFRGCLTTMARDGIFGVVYETVRRASAWRLFFDKQVGALKTFFSTPPPPPSSLSSSSSPPQLKVVVACAVNVGSRLPGGVAGASAPAPALDDLNTPQMIDISPDAVILSSKKRCDTCAFISNLVAAVLASILSSPFNYVRSIVYGTPAGAVPLGYFSLLKSFYTQLYYTYRHGESYTDRHGVPELSETEHPSSASASSSSNSSTATSERRWRRGGCALSSAEVKSGVPQKTRRWRLWASHHAARARTWAQLHHHHPKAAWAWANSRLNIGWGSLRVGLGMATGQSIFYLAQDYARKGAR</sequence>
<dbReference type="InterPro" id="IPR023395">
    <property type="entry name" value="MCP_dom_sf"/>
</dbReference>
<accession>A0A836IVV4</accession>